<dbReference type="AlphaFoldDB" id="A0A2R5EVI4"/>
<comment type="caution">
    <text evidence="4">The sequence shown here is derived from an EMBL/GenBank/DDBJ whole genome shotgun (WGS) entry which is preliminary data.</text>
</comment>
<evidence type="ECO:0000313" key="5">
    <source>
        <dbReference type="Proteomes" id="UP000245202"/>
    </source>
</evidence>
<dbReference type="EMBL" id="BDQX01000191">
    <property type="protein sequence ID" value="GBG09048.1"/>
    <property type="molecule type" value="Genomic_DNA"/>
</dbReference>
<dbReference type="InterPro" id="IPR049492">
    <property type="entry name" value="BD-FAE-like_dom"/>
</dbReference>
<dbReference type="InterPro" id="IPR029058">
    <property type="entry name" value="AB_hydrolase_fold"/>
</dbReference>
<accession>A0A2R5EVI4</accession>
<protein>
    <recommendedName>
        <fullName evidence="3">BD-FAE-like domain-containing protein</fullName>
    </recommendedName>
</protein>
<dbReference type="Proteomes" id="UP000245202">
    <property type="component" value="Unassembled WGS sequence"/>
</dbReference>
<sequence>MGAGSMELTTLYLDQPIVWKRAVDIAAPYGTAGPTALFYIHGGGWNSGNRDLFHYHLEHFSSRGYWCASAGYRPAPEVNWKQQLTDVTGAYLAFLRHLERRQETVRNMIVLGSSAGAHLASLLALVSPEALDIAQKDSDLWRKPDACVSINGPATLEEWPDMNADIRGSIEQTIGYPYDVLDRTDMFAQASPVNHVGRDSPSFLFLLAEREYFFPHAHIHLMSEKIRSYGGESEAVLIEGTEHGFFYRLETPEQQRALGLLEAWFDRRKEKKMK</sequence>
<dbReference type="Pfam" id="PF20434">
    <property type="entry name" value="BD-FAE"/>
    <property type="match status" value="1"/>
</dbReference>
<comment type="similarity">
    <text evidence="1">Belongs to the 'GDXG' lipolytic enzyme family.</text>
</comment>
<keyword evidence="2" id="KW-0378">Hydrolase</keyword>
<name>A0A2R5EVI4_9BACL</name>
<proteinExistence type="inferred from homology"/>
<keyword evidence="5" id="KW-1185">Reference proteome</keyword>
<gene>
    <name evidence="4" type="ORF">PAT3040_03671</name>
</gene>
<dbReference type="PANTHER" id="PTHR48081">
    <property type="entry name" value="AB HYDROLASE SUPERFAMILY PROTEIN C4A8.06C"/>
    <property type="match status" value="1"/>
</dbReference>
<evidence type="ECO:0000256" key="1">
    <source>
        <dbReference type="ARBA" id="ARBA00010515"/>
    </source>
</evidence>
<evidence type="ECO:0000259" key="3">
    <source>
        <dbReference type="Pfam" id="PF20434"/>
    </source>
</evidence>
<reference evidence="4 5" key="1">
    <citation type="submission" date="2017-08" db="EMBL/GenBank/DDBJ databases">
        <title>Substantial Increase in Enzyme Production by Combined Drug-Resistance Mutations in Paenibacillus agaridevorans.</title>
        <authorList>
            <person name="Tanaka Y."/>
            <person name="Funane K."/>
            <person name="Hosaka T."/>
            <person name="Shiwa Y."/>
            <person name="Fujita N."/>
            <person name="Miyazaki T."/>
            <person name="Yoshikawa H."/>
            <person name="Murakami K."/>
            <person name="Kasahara K."/>
            <person name="Inaoka T."/>
            <person name="Hiraga Y."/>
            <person name="Ochi K."/>
        </authorList>
    </citation>
    <scope>NUCLEOTIDE SEQUENCE [LARGE SCALE GENOMIC DNA]</scope>
    <source>
        <strain evidence="4 5">T-3040</strain>
    </source>
</reference>
<dbReference type="SUPFAM" id="SSF53474">
    <property type="entry name" value="alpha/beta-Hydrolases"/>
    <property type="match status" value="1"/>
</dbReference>
<dbReference type="PANTHER" id="PTHR48081:SF30">
    <property type="entry name" value="ACETYL-HYDROLASE LIPR-RELATED"/>
    <property type="match status" value="1"/>
</dbReference>
<dbReference type="GO" id="GO:0004806">
    <property type="term" value="F:triacylglycerol lipase activity"/>
    <property type="evidence" value="ECO:0007669"/>
    <property type="project" value="TreeGrafter"/>
</dbReference>
<feature type="domain" description="BD-FAE-like" evidence="3">
    <location>
        <begin position="24"/>
        <end position="225"/>
    </location>
</feature>
<evidence type="ECO:0000256" key="2">
    <source>
        <dbReference type="ARBA" id="ARBA00022801"/>
    </source>
</evidence>
<evidence type="ECO:0000313" key="4">
    <source>
        <dbReference type="EMBL" id="GBG09048.1"/>
    </source>
</evidence>
<dbReference type="InterPro" id="IPR050300">
    <property type="entry name" value="GDXG_lipolytic_enzyme"/>
</dbReference>
<organism evidence="4 5">
    <name type="scientific">Paenibacillus agaridevorans</name>
    <dbReference type="NCBI Taxonomy" id="171404"/>
    <lineage>
        <taxon>Bacteria</taxon>
        <taxon>Bacillati</taxon>
        <taxon>Bacillota</taxon>
        <taxon>Bacilli</taxon>
        <taxon>Bacillales</taxon>
        <taxon>Paenibacillaceae</taxon>
        <taxon>Paenibacillus</taxon>
    </lineage>
</organism>
<dbReference type="Gene3D" id="3.40.50.1820">
    <property type="entry name" value="alpha/beta hydrolase"/>
    <property type="match status" value="1"/>
</dbReference>